<organism evidence="3 4">
    <name type="scientific">Ovis ammon polii</name>
    <dbReference type="NCBI Taxonomy" id="230172"/>
    <lineage>
        <taxon>Eukaryota</taxon>
        <taxon>Metazoa</taxon>
        <taxon>Chordata</taxon>
        <taxon>Craniata</taxon>
        <taxon>Vertebrata</taxon>
        <taxon>Euteleostomi</taxon>
        <taxon>Mammalia</taxon>
        <taxon>Eutheria</taxon>
        <taxon>Laurasiatheria</taxon>
        <taxon>Artiodactyla</taxon>
        <taxon>Ruminantia</taxon>
        <taxon>Pecora</taxon>
        <taxon>Bovidae</taxon>
        <taxon>Caprinae</taxon>
        <taxon>Ovis</taxon>
    </lineage>
</organism>
<proteinExistence type="predicted"/>
<keyword evidence="4" id="KW-1185">Reference proteome</keyword>
<evidence type="ECO:0000256" key="1">
    <source>
        <dbReference type="SAM" id="MobiDB-lite"/>
    </source>
</evidence>
<protein>
    <submittedName>
        <fullName evidence="3">Uncharacterized protein</fullName>
    </submittedName>
</protein>
<keyword evidence="2" id="KW-0732">Signal</keyword>
<dbReference type="Proteomes" id="UP001214576">
    <property type="component" value="Unassembled WGS sequence"/>
</dbReference>
<feature type="chain" id="PRO_5042187597" evidence="2">
    <location>
        <begin position="22"/>
        <end position="170"/>
    </location>
</feature>
<name>A0AAD4UHJ7_OVIAM</name>
<gene>
    <name evidence="3" type="ORF">MG293_006683</name>
</gene>
<feature type="region of interest" description="Disordered" evidence="1">
    <location>
        <begin position="138"/>
        <end position="170"/>
    </location>
</feature>
<feature type="compositionally biased region" description="Acidic residues" evidence="1">
    <location>
        <begin position="160"/>
        <end position="170"/>
    </location>
</feature>
<feature type="signal peptide" evidence="2">
    <location>
        <begin position="1"/>
        <end position="21"/>
    </location>
</feature>
<comment type="caution">
    <text evidence="3">The sequence shown here is derived from an EMBL/GenBank/DDBJ whole genome shotgun (WGS) entry which is preliminary data.</text>
</comment>
<reference evidence="3" key="1">
    <citation type="submission" date="2022-03" db="EMBL/GenBank/DDBJ databases">
        <title>Genomic analyses of argali, domestic sheep and their hybrids provide insights into chromosomal evolution, heterosis and genetic basis of agronomic traits.</title>
        <authorList>
            <person name="Li M."/>
        </authorList>
    </citation>
    <scope>NUCLEOTIDE SEQUENCE</scope>
    <source>
        <strain evidence="3">CAU-MHL-2022a</strain>
        <tissue evidence="3">Skin</tissue>
    </source>
</reference>
<dbReference type="EMBL" id="JAKZEL010000005">
    <property type="protein sequence ID" value="KAI4543889.1"/>
    <property type="molecule type" value="Genomic_DNA"/>
</dbReference>
<accession>A0AAD4UHJ7</accession>
<evidence type="ECO:0000313" key="3">
    <source>
        <dbReference type="EMBL" id="KAI4543889.1"/>
    </source>
</evidence>
<evidence type="ECO:0000313" key="4">
    <source>
        <dbReference type="Proteomes" id="UP001214576"/>
    </source>
</evidence>
<dbReference type="AlphaFoldDB" id="A0AAD4UHJ7"/>
<evidence type="ECO:0000256" key="2">
    <source>
        <dbReference type="SAM" id="SignalP"/>
    </source>
</evidence>
<sequence length="170" mass="18203">MSFRHLELVAWQVACVFTASAQNANNWNTDQPLRFLPVLKVCGFPLLAAAAAISNENCLALAVECLRFSFPLLPPGSPLAIAMGYGDLKSPAGLQVLNDHLADKSHIECHITSYEKGKASLSGVKKALGKYGPATVADTAESRATDGKDDDDGIDHFGSEEEEEREEAKG</sequence>